<evidence type="ECO:0000256" key="1">
    <source>
        <dbReference type="SAM" id="MobiDB-lite"/>
    </source>
</evidence>
<feature type="chain" id="PRO_5046533167" description="Secreted protein" evidence="2">
    <location>
        <begin position="27"/>
        <end position="101"/>
    </location>
</feature>
<dbReference type="EMBL" id="BAAABV010000023">
    <property type="protein sequence ID" value="GAA0306669.1"/>
    <property type="molecule type" value="Genomic_DNA"/>
</dbReference>
<dbReference type="Proteomes" id="UP001501867">
    <property type="component" value="Unassembled WGS sequence"/>
</dbReference>
<accession>A0ABN0VJI2</accession>
<protein>
    <recommendedName>
        <fullName evidence="5">Secreted protein</fullName>
    </recommendedName>
</protein>
<organism evidence="3 4">
    <name type="scientific">Streptomyces polychromogenes</name>
    <dbReference type="NCBI Taxonomy" id="67342"/>
    <lineage>
        <taxon>Bacteria</taxon>
        <taxon>Bacillati</taxon>
        <taxon>Actinomycetota</taxon>
        <taxon>Actinomycetes</taxon>
        <taxon>Kitasatosporales</taxon>
        <taxon>Streptomycetaceae</taxon>
        <taxon>Streptomyces</taxon>
    </lineage>
</organism>
<evidence type="ECO:0000256" key="2">
    <source>
        <dbReference type="SAM" id="SignalP"/>
    </source>
</evidence>
<evidence type="ECO:0008006" key="5">
    <source>
        <dbReference type="Google" id="ProtNLM"/>
    </source>
</evidence>
<sequence length="101" mass="10185">MKPKRLALTALTAALFALAVPATAHAGTTPPADPSGGGTGGGTTTSCRWISAEELRQRYTPEAIALLQAAGSLKDGQLLSCNGGGTGNGWGPLPPRDDRTV</sequence>
<keyword evidence="4" id="KW-1185">Reference proteome</keyword>
<feature type="region of interest" description="Disordered" evidence="1">
    <location>
        <begin position="25"/>
        <end position="46"/>
    </location>
</feature>
<feature type="signal peptide" evidence="2">
    <location>
        <begin position="1"/>
        <end position="26"/>
    </location>
</feature>
<proteinExistence type="predicted"/>
<feature type="region of interest" description="Disordered" evidence="1">
    <location>
        <begin position="81"/>
        <end position="101"/>
    </location>
</feature>
<comment type="caution">
    <text evidence="3">The sequence shown here is derived from an EMBL/GenBank/DDBJ whole genome shotgun (WGS) entry which is preliminary data.</text>
</comment>
<name>A0ABN0VJI2_9ACTN</name>
<keyword evidence="2" id="KW-0732">Signal</keyword>
<reference evidence="3 4" key="1">
    <citation type="journal article" date="2019" name="Int. J. Syst. Evol. Microbiol.">
        <title>The Global Catalogue of Microorganisms (GCM) 10K type strain sequencing project: providing services to taxonomists for standard genome sequencing and annotation.</title>
        <authorList>
            <consortium name="The Broad Institute Genomics Platform"/>
            <consortium name="The Broad Institute Genome Sequencing Center for Infectious Disease"/>
            <person name="Wu L."/>
            <person name="Ma J."/>
        </authorList>
    </citation>
    <scope>NUCLEOTIDE SEQUENCE [LARGE SCALE GENOMIC DNA]</scope>
    <source>
        <strain evidence="3 4">JCM 4505</strain>
    </source>
</reference>
<dbReference type="RefSeq" id="WP_344164254.1">
    <property type="nucleotide sequence ID" value="NZ_BAAABV010000023.1"/>
</dbReference>
<gene>
    <name evidence="3" type="ORF">GCM10010302_51680</name>
</gene>
<evidence type="ECO:0000313" key="3">
    <source>
        <dbReference type="EMBL" id="GAA0306669.1"/>
    </source>
</evidence>
<evidence type="ECO:0000313" key="4">
    <source>
        <dbReference type="Proteomes" id="UP001501867"/>
    </source>
</evidence>